<evidence type="ECO:0000313" key="1">
    <source>
        <dbReference type="EMBL" id="GET41639.1"/>
    </source>
</evidence>
<dbReference type="Pfam" id="PF13267">
    <property type="entry name" value="DUF4058"/>
    <property type="match status" value="1"/>
</dbReference>
<reference evidence="1" key="1">
    <citation type="submission" date="2019-10" db="EMBL/GenBank/DDBJ databases">
        <title>Draft genome sequece of Microseira wollei NIES-4236.</title>
        <authorList>
            <person name="Yamaguchi H."/>
            <person name="Suzuki S."/>
            <person name="Kawachi M."/>
        </authorList>
    </citation>
    <scope>NUCLEOTIDE SEQUENCE</scope>
    <source>
        <strain evidence="1">NIES-4236</strain>
    </source>
</reference>
<comment type="caution">
    <text evidence="1">The sequence shown here is derived from an EMBL/GenBank/DDBJ whole genome shotgun (WGS) entry which is preliminary data.</text>
</comment>
<dbReference type="InterPro" id="IPR025132">
    <property type="entry name" value="DUF4058"/>
</dbReference>
<protein>
    <recommendedName>
        <fullName evidence="3">DUF4058 family protein</fullName>
    </recommendedName>
</protein>
<organism evidence="1 2">
    <name type="scientific">Microseira wollei NIES-4236</name>
    <dbReference type="NCBI Taxonomy" id="2530354"/>
    <lineage>
        <taxon>Bacteria</taxon>
        <taxon>Bacillati</taxon>
        <taxon>Cyanobacteriota</taxon>
        <taxon>Cyanophyceae</taxon>
        <taxon>Oscillatoriophycideae</taxon>
        <taxon>Aerosakkonematales</taxon>
        <taxon>Aerosakkonemataceae</taxon>
        <taxon>Microseira</taxon>
    </lineage>
</organism>
<sequence length="117" mass="13284">MGSLTHLVEIDLLRMGEYLPILGNPPQSHYRILVSRSNTRPRADLYAFNLPDAIPAFRLPLRPGDVEPEVDLQALLHGVYERSGYDYFIDYNSDTVPPLSESDAAWMDALLREKGLR</sequence>
<accession>A0AAV3XLV0</accession>
<dbReference type="Proteomes" id="UP001050975">
    <property type="component" value="Unassembled WGS sequence"/>
</dbReference>
<evidence type="ECO:0008006" key="3">
    <source>
        <dbReference type="Google" id="ProtNLM"/>
    </source>
</evidence>
<name>A0AAV3XLV0_9CYAN</name>
<gene>
    <name evidence="1" type="ORF">MiSe_64520</name>
</gene>
<keyword evidence="2" id="KW-1185">Reference proteome</keyword>
<dbReference type="AlphaFoldDB" id="A0AAV3XLV0"/>
<dbReference type="EMBL" id="BLAY01000129">
    <property type="protein sequence ID" value="GET41639.1"/>
    <property type="molecule type" value="Genomic_DNA"/>
</dbReference>
<evidence type="ECO:0000313" key="2">
    <source>
        <dbReference type="Proteomes" id="UP001050975"/>
    </source>
</evidence>
<proteinExistence type="predicted"/>